<evidence type="ECO:0000256" key="9">
    <source>
        <dbReference type="SAM" id="MobiDB-lite"/>
    </source>
</evidence>
<feature type="domain" description="PurM-like C-terminal" evidence="11">
    <location>
        <begin position="216"/>
        <end position="368"/>
    </location>
</feature>
<evidence type="ECO:0000256" key="5">
    <source>
        <dbReference type="ARBA" id="ARBA00022755"/>
    </source>
</evidence>
<evidence type="ECO:0000313" key="13">
    <source>
        <dbReference type="EMBL" id="GFP29636.1"/>
    </source>
</evidence>
<comment type="caution">
    <text evidence="8">Lacks conserved residue(s) required for the propagation of feature annotation.</text>
</comment>
<dbReference type="InterPro" id="IPR036676">
    <property type="entry name" value="PurM-like_C_sf"/>
</dbReference>
<comment type="subcellular location">
    <subcellularLocation>
        <location evidence="8">Cytoplasm</location>
    </subcellularLocation>
</comment>
<evidence type="ECO:0000256" key="6">
    <source>
        <dbReference type="ARBA" id="ARBA00022840"/>
    </source>
</evidence>
<feature type="binding site" evidence="8">
    <location>
        <position position="282"/>
    </location>
    <ligand>
        <name>Mg(2+)</name>
        <dbReference type="ChEBI" id="CHEBI:18420"/>
        <label>2</label>
    </ligand>
</feature>
<feature type="binding site" evidence="8">
    <location>
        <position position="548"/>
    </location>
    <ligand>
        <name>Mg(2+)</name>
        <dbReference type="ChEBI" id="CHEBI:18420"/>
        <label>1</label>
    </ligand>
</feature>
<dbReference type="SUPFAM" id="SSF56042">
    <property type="entry name" value="PurM C-terminal domain-like"/>
    <property type="match status" value="2"/>
</dbReference>
<dbReference type="NCBIfam" id="TIGR01736">
    <property type="entry name" value="FGAM_synth_II"/>
    <property type="match status" value="1"/>
</dbReference>
<comment type="subunit">
    <text evidence="8">Monomer. Part of the FGAM synthase complex composed of 1 PurL, 1 PurQ and 2 PurS subunits.</text>
</comment>
<feature type="binding site" evidence="8">
    <location>
        <position position="130"/>
    </location>
    <ligand>
        <name>substrate</name>
    </ligand>
</feature>
<keyword evidence="4 8" id="KW-0547">Nucleotide-binding</keyword>
<feature type="active site" evidence="8">
    <location>
        <position position="63"/>
    </location>
</feature>
<feature type="binding site" evidence="8">
    <location>
        <position position="107"/>
    </location>
    <ligand>
        <name>Mg(2+)</name>
        <dbReference type="ChEBI" id="CHEBI:18420"/>
        <label>1</label>
    </ligand>
</feature>
<feature type="domain" description="Phosphoribosylformylglycinamidine synthase linker" evidence="12">
    <location>
        <begin position="25"/>
        <end position="67"/>
    </location>
</feature>
<sequence length="750" mass="81865">MGEARSSGMRKAGRMILMPENLPPKIYQDLGLTDYEYERIVSILGRQPNYLELSMFSVRWSEHCSYKSSQKALRDFPTEGKRVIQGPGENAGIFSIGNGLAIAMKIESHNHPSAVEPYQGAATGVGGIIRDIFAMGARPIANLNSLRFGPLDRPKVRYLLEGVVAGIGGYSNCVGIPTIGGEVYFEDCYEANPLVNAMCVGLVKTDTIIKSGARGIGNKLILIGSATGRDGIHGATFASDELDESSEERRPSVQVGDPFTEKLVMEACLELVERGLLVSLQDLGAAGLTSSSSEMAAKGGVGLEIDISRVPLRGEGMQPFEIMISESQERMLAVAEPDKVEEITKVCDRWGIRAAVIGQVTEDGILRVVNESQTLAEIPARALSQEVPLRNLEVRRPAYLDNLHHYPLPSLESEKDLSQHMLELLASPNLCSRQWVYRQYDQLVETNTIGLPGADAGVVRIKGTHKALAFKIDGNGRYCYLDPFAGGQIAVAEAARNLVCRGAQPVAMTDCLNFGNPEKPEIYWQFVECMRGMSQACRVLGIPVVSGNVSFYNENFGEPIYPTPTVGMAGLIEDMRWCTTPEFKDEGDLVVLLGETHQDMGGSEYLKLFHDLIAGQPPALDLDLEKRVHLCCLEAIRAGLLRSAHDCSEGGLAVAVAESCILGGLGATVNIQEEHKQTVALFSESQSRIVVSLKEEDLLHLEEIGRRHKVPVKVIGMVGGDRLTMGKVIHLTVTEMKKVWEDTLESIMRI</sequence>
<feature type="binding site" evidence="8">
    <location>
        <position position="550"/>
    </location>
    <ligand>
        <name>substrate</name>
    </ligand>
</feature>
<feature type="binding site" evidence="8">
    <location>
        <position position="66"/>
    </location>
    <ligand>
        <name>ATP</name>
        <dbReference type="ChEBI" id="CHEBI:30616"/>
    </ligand>
</feature>
<evidence type="ECO:0000313" key="14">
    <source>
        <dbReference type="Proteomes" id="UP000588083"/>
    </source>
</evidence>
<evidence type="ECO:0000259" key="12">
    <source>
        <dbReference type="Pfam" id="PF18072"/>
    </source>
</evidence>
<evidence type="ECO:0000256" key="2">
    <source>
        <dbReference type="ARBA" id="ARBA00022598"/>
    </source>
</evidence>
<feature type="binding site" evidence="8">
    <location>
        <begin position="108"/>
        <end position="111"/>
    </location>
    <ligand>
        <name>substrate</name>
    </ligand>
</feature>
<evidence type="ECO:0000256" key="1">
    <source>
        <dbReference type="ARBA" id="ARBA00022490"/>
    </source>
</evidence>
<dbReference type="GO" id="GO:0000287">
    <property type="term" value="F:magnesium ion binding"/>
    <property type="evidence" value="ECO:0007669"/>
    <property type="project" value="UniProtKB-UniRule"/>
</dbReference>
<dbReference type="InterPro" id="IPR010074">
    <property type="entry name" value="PRibForGlyAmidine_synth_PurL"/>
</dbReference>
<dbReference type="PIRSF" id="PIRSF001587">
    <property type="entry name" value="FGAM_synthase_II"/>
    <property type="match status" value="1"/>
</dbReference>
<dbReference type="SUPFAM" id="SSF55326">
    <property type="entry name" value="PurM N-terminal domain-like"/>
    <property type="match status" value="2"/>
</dbReference>
<dbReference type="Gene3D" id="3.90.650.10">
    <property type="entry name" value="PurM-like C-terminal domain"/>
    <property type="match status" value="2"/>
</dbReference>
<dbReference type="FunFam" id="3.30.1330.10:FF:000004">
    <property type="entry name" value="Phosphoribosylformylglycinamidine synthase subunit PurL"/>
    <property type="match status" value="1"/>
</dbReference>
<dbReference type="UniPathway" id="UPA00074">
    <property type="reaction ID" value="UER00128"/>
</dbReference>
<dbReference type="Pfam" id="PF18072">
    <property type="entry name" value="FGAR-AT_linker"/>
    <property type="match status" value="1"/>
</dbReference>
<feature type="region of interest" description="Disordered" evidence="9">
    <location>
        <begin position="234"/>
        <end position="254"/>
    </location>
</feature>
<dbReference type="HAMAP" id="MF_00420">
    <property type="entry name" value="PurL_2"/>
    <property type="match status" value="1"/>
</dbReference>
<dbReference type="Pfam" id="PF00586">
    <property type="entry name" value="AIRS"/>
    <property type="match status" value="2"/>
</dbReference>
<dbReference type="InterPro" id="IPR016188">
    <property type="entry name" value="PurM-like_N"/>
</dbReference>
<feature type="domain" description="PurM-like N-terminal" evidence="10">
    <location>
        <begin position="453"/>
        <end position="572"/>
    </location>
</feature>
<dbReference type="InterPro" id="IPR036921">
    <property type="entry name" value="PurM-like_N_sf"/>
</dbReference>
<feature type="binding site" evidence="8">
    <location>
        <position position="547"/>
    </location>
    <ligand>
        <name>ATP</name>
        <dbReference type="ChEBI" id="CHEBI:30616"/>
    </ligand>
</feature>
<dbReference type="CDD" id="cd02203">
    <property type="entry name" value="PurL_repeat1"/>
    <property type="match status" value="1"/>
</dbReference>
<organism evidence="13 14">
    <name type="scientific">Candidatus Hakubella thermalkaliphila</name>
    <dbReference type="NCBI Taxonomy" id="2754717"/>
    <lineage>
        <taxon>Bacteria</taxon>
        <taxon>Bacillati</taxon>
        <taxon>Actinomycetota</taxon>
        <taxon>Actinomycetota incertae sedis</taxon>
        <taxon>Candidatus Hakubellales</taxon>
        <taxon>Candidatus Hakubellaceae</taxon>
        <taxon>Candidatus Hakubella</taxon>
    </lineage>
</organism>
<dbReference type="PANTHER" id="PTHR43555:SF1">
    <property type="entry name" value="PHOSPHORIBOSYLFORMYLGLYCINAMIDINE SYNTHASE SUBUNIT PURL"/>
    <property type="match status" value="1"/>
</dbReference>
<dbReference type="GO" id="GO:0005737">
    <property type="term" value="C:cytoplasm"/>
    <property type="evidence" value="ECO:0007669"/>
    <property type="project" value="UniProtKB-SubCell"/>
</dbReference>
<keyword evidence="7 8" id="KW-0460">Magnesium</keyword>
<dbReference type="InterPro" id="IPR010918">
    <property type="entry name" value="PurM-like_C_dom"/>
</dbReference>
<comment type="pathway">
    <text evidence="8">Purine metabolism; IMP biosynthesis via de novo pathway; 5-amino-1-(5-phospho-D-ribosyl)imidazole from N(2)-formyl-N(1)-(5-phospho-D-ribosyl)glycinamide: step 1/2.</text>
</comment>
<comment type="caution">
    <text evidence="13">The sequence shown here is derived from an EMBL/GenBank/DDBJ whole genome shotgun (WGS) entry which is preliminary data.</text>
</comment>
<comment type="catalytic activity">
    <reaction evidence="8">
        <text>N(2)-formyl-N(1)-(5-phospho-beta-D-ribosyl)glycinamide + L-glutamine + ATP + H2O = 2-formamido-N(1)-(5-O-phospho-beta-D-ribosyl)acetamidine + L-glutamate + ADP + phosphate + H(+)</text>
        <dbReference type="Rhea" id="RHEA:17129"/>
        <dbReference type="ChEBI" id="CHEBI:15377"/>
        <dbReference type="ChEBI" id="CHEBI:15378"/>
        <dbReference type="ChEBI" id="CHEBI:29985"/>
        <dbReference type="ChEBI" id="CHEBI:30616"/>
        <dbReference type="ChEBI" id="CHEBI:43474"/>
        <dbReference type="ChEBI" id="CHEBI:58359"/>
        <dbReference type="ChEBI" id="CHEBI:147286"/>
        <dbReference type="ChEBI" id="CHEBI:147287"/>
        <dbReference type="ChEBI" id="CHEBI:456216"/>
        <dbReference type="EC" id="6.3.5.3"/>
    </reaction>
</comment>
<dbReference type="EMBL" id="BLRZ01000017">
    <property type="protein sequence ID" value="GFP29636.1"/>
    <property type="molecule type" value="Genomic_DNA"/>
</dbReference>
<keyword evidence="3 8" id="KW-0479">Metal-binding</keyword>
<keyword evidence="2 8" id="KW-0436">Ligase</keyword>
<feature type="domain" description="PurM-like C-terminal" evidence="11">
    <location>
        <begin position="586"/>
        <end position="721"/>
    </location>
</feature>
<feature type="active site" description="Proton acceptor" evidence="8">
    <location>
        <position position="109"/>
    </location>
</feature>
<comment type="function">
    <text evidence="8">Part of the phosphoribosylformylglycinamidine synthase complex involved in the purines biosynthetic pathway. Catalyzes the ATP-dependent conversion of formylglycinamide ribonucleotide (FGAR) and glutamine to yield formylglycinamidine ribonucleotide (FGAM) and glutamate. The FGAM synthase complex is composed of three subunits. PurQ produces an ammonia molecule by converting glutamine to glutamate. PurL transfers the ammonia molecule to FGAR to form FGAM in an ATP-dependent manner. PurS interacts with PurQ and PurL and is thought to assist in the transfer of the ammonia molecule from PurQ to PurL.</text>
</comment>
<keyword evidence="14" id="KW-1185">Reference proteome</keyword>
<feature type="binding site" evidence="8">
    <location>
        <position position="510"/>
    </location>
    <ligand>
        <name>ATP</name>
        <dbReference type="ChEBI" id="CHEBI:30616"/>
    </ligand>
</feature>
<evidence type="ECO:0000259" key="11">
    <source>
        <dbReference type="Pfam" id="PF02769"/>
    </source>
</evidence>
<dbReference type="NCBIfam" id="NF002290">
    <property type="entry name" value="PRK01213.1"/>
    <property type="match status" value="1"/>
</dbReference>
<dbReference type="GO" id="GO:0006189">
    <property type="term" value="P:'de novo' IMP biosynthetic process"/>
    <property type="evidence" value="ECO:0007669"/>
    <property type="project" value="UniProtKB-UniRule"/>
</dbReference>
<evidence type="ECO:0000256" key="4">
    <source>
        <dbReference type="ARBA" id="ARBA00022741"/>
    </source>
</evidence>
<dbReference type="EC" id="6.3.5.3" evidence="8"/>
<dbReference type="AlphaFoldDB" id="A0A6V8PFJ9"/>
<accession>A0A6V8PFJ9</accession>
<dbReference type="GO" id="GO:0004642">
    <property type="term" value="F:phosphoribosylformylglycinamidine synthase activity"/>
    <property type="evidence" value="ECO:0007669"/>
    <property type="project" value="UniProtKB-UniRule"/>
</dbReference>
<dbReference type="Gene3D" id="3.30.1330.10">
    <property type="entry name" value="PurM-like, N-terminal domain"/>
    <property type="match status" value="2"/>
</dbReference>
<keyword evidence="5 8" id="KW-0658">Purine biosynthesis</keyword>
<feature type="domain" description="PurM-like N-terminal" evidence="10">
    <location>
        <begin position="88"/>
        <end position="203"/>
    </location>
</feature>
<feature type="binding site" evidence="8">
    <location>
        <position position="105"/>
    </location>
    <ligand>
        <name>ATP</name>
        <dbReference type="ChEBI" id="CHEBI:30616"/>
    </ligand>
</feature>
<dbReference type="Pfam" id="PF02769">
    <property type="entry name" value="AIRS_C"/>
    <property type="match status" value="2"/>
</dbReference>
<reference evidence="13 14" key="1">
    <citation type="journal article" date="2020" name="Front. Microbiol.">
        <title>Single-cell genomics of novel Actinobacteria with the Wood-Ljungdahl pathway discovered in a serpentinizing system.</title>
        <authorList>
            <person name="Merino N."/>
            <person name="Kawai M."/>
            <person name="Boyd E.S."/>
            <person name="Colman D.R."/>
            <person name="McGlynn S.E."/>
            <person name="Nealson K.H."/>
            <person name="Kurokawa K."/>
            <person name="Hongoh Y."/>
        </authorList>
    </citation>
    <scope>NUCLEOTIDE SEQUENCE [LARGE SCALE GENOMIC DNA]</scope>
    <source>
        <strain evidence="13 14">S34</strain>
    </source>
</reference>
<name>A0A6V8PFJ9_9ACTN</name>
<comment type="similarity">
    <text evidence="8">Belongs to the FGAMS family.</text>
</comment>
<protein>
    <recommendedName>
        <fullName evidence="8">Phosphoribosylformylglycinamidine synthase subunit PurL</fullName>
        <shortName evidence="8">FGAM synthase</shortName>
        <ecNumber evidence="8">6.3.5.3</ecNumber>
    </recommendedName>
    <alternativeName>
        <fullName evidence="8">Formylglycinamide ribonucleotide amidotransferase subunit II</fullName>
        <shortName evidence="8">FGAR amidotransferase II</shortName>
        <shortName evidence="8">FGAR-AT II</shortName>
    </alternativeName>
    <alternativeName>
        <fullName evidence="8">Glutamine amidotransferase PurL</fullName>
    </alternativeName>
    <alternativeName>
        <fullName evidence="8">Phosphoribosylformylglycinamidine synthase subunit II</fullName>
    </alternativeName>
</protein>
<evidence type="ECO:0000259" key="10">
    <source>
        <dbReference type="Pfam" id="PF00586"/>
    </source>
</evidence>
<feature type="binding site" evidence="8">
    <location>
        <begin position="326"/>
        <end position="328"/>
    </location>
    <ligand>
        <name>substrate</name>
    </ligand>
</feature>
<dbReference type="InterPro" id="IPR041609">
    <property type="entry name" value="PurL_linker"/>
</dbReference>
<dbReference type="Proteomes" id="UP000588083">
    <property type="component" value="Unassembled WGS sequence"/>
</dbReference>
<evidence type="ECO:0000256" key="8">
    <source>
        <dbReference type="HAMAP-Rule" id="MF_00420"/>
    </source>
</evidence>
<dbReference type="PANTHER" id="PTHR43555">
    <property type="entry name" value="PHOSPHORIBOSYLFORMYLGLYCINAMIDINE SYNTHASE SUBUNIT PURL"/>
    <property type="match status" value="1"/>
</dbReference>
<evidence type="ECO:0000256" key="3">
    <source>
        <dbReference type="ARBA" id="ARBA00022723"/>
    </source>
</evidence>
<evidence type="ECO:0000256" key="7">
    <source>
        <dbReference type="ARBA" id="ARBA00022842"/>
    </source>
</evidence>
<proteinExistence type="inferred from homology"/>
<feature type="binding site" evidence="8">
    <location>
        <position position="131"/>
    </location>
    <ligand>
        <name>Mg(2+)</name>
        <dbReference type="ChEBI" id="CHEBI:18420"/>
        <label>2</label>
    </ligand>
</feature>
<keyword evidence="6 8" id="KW-0067">ATP-binding</keyword>
<keyword evidence="1 8" id="KW-0963">Cytoplasm</keyword>
<feature type="binding site" evidence="8">
    <location>
        <position position="254"/>
    </location>
    <ligand>
        <name>substrate</name>
    </ligand>
</feature>
<dbReference type="CDD" id="cd02204">
    <property type="entry name" value="PurL_repeat2"/>
    <property type="match status" value="1"/>
</dbReference>
<gene>
    <name evidence="8" type="primary">purL</name>
    <name evidence="13" type="ORF">HKBW3S34_00556</name>
</gene>
<dbReference type="GO" id="GO:0005524">
    <property type="term" value="F:ATP binding"/>
    <property type="evidence" value="ECO:0007669"/>
    <property type="project" value="UniProtKB-UniRule"/>
</dbReference>